<dbReference type="PANTHER" id="PTHR44586">
    <property type="entry name" value="F-BOX DOMAIN CONTAINING PROTEIN, EXPRESSED"/>
    <property type="match status" value="1"/>
</dbReference>
<evidence type="ECO:0000313" key="3">
    <source>
        <dbReference type="EMBL" id="URE19873.1"/>
    </source>
</evidence>
<name>A0A9E7GVG4_9LILI</name>
<dbReference type="EMBL" id="CP097509">
    <property type="protein sequence ID" value="URE19873.1"/>
    <property type="molecule type" value="Genomic_DNA"/>
</dbReference>
<dbReference type="InterPro" id="IPR005174">
    <property type="entry name" value="KIB1-4_b-propeller"/>
</dbReference>
<dbReference type="Proteomes" id="UP001055439">
    <property type="component" value="Chromosome 7"/>
</dbReference>
<dbReference type="InterPro" id="IPR036047">
    <property type="entry name" value="F-box-like_dom_sf"/>
</dbReference>
<dbReference type="AlphaFoldDB" id="A0A9E7GVG4"/>
<evidence type="ECO:0000313" key="4">
    <source>
        <dbReference type="Proteomes" id="UP001055439"/>
    </source>
</evidence>
<accession>A0A9E7GVG4</accession>
<evidence type="ECO:0000259" key="2">
    <source>
        <dbReference type="Pfam" id="PF03478"/>
    </source>
</evidence>
<keyword evidence="4" id="KW-1185">Reference proteome</keyword>
<dbReference type="Pfam" id="PF03478">
    <property type="entry name" value="Beta-prop_KIB1-4"/>
    <property type="match status" value="1"/>
</dbReference>
<dbReference type="OrthoDB" id="1937564at2759"/>
<protein>
    <submittedName>
        <fullName evidence="3">F-box and DUF domain containing protein</fullName>
    </submittedName>
</protein>
<evidence type="ECO:0000259" key="1">
    <source>
        <dbReference type="Pfam" id="PF00646"/>
    </source>
</evidence>
<feature type="domain" description="KIB1-4 beta-propeller" evidence="2">
    <location>
        <begin position="67"/>
        <end position="294"/>
    </location>
</feature>
<dbReference type="SUPFAM" id="SSF81383">
    <property type="entry name" value="F-box domain"/>
    <property type="match status" value="1"/>
</dbReference>
<reference evidence="3" key="1">
    <citation type="submission" date="2022-05" db="EMBL/GenBank/DDBJ databases">
        <title>The Musa troglodytarum L. genome provides insights into the mechanism of non-climacteric behaviour and enrichment of carotenoids.</title>
        <authorList>
            <person name="Wang J."/>
        </authorList>
    </citation>
    <scope>NUCLEOTIDE SEQUENCE</scope>
    <source>
        <tissue evidence="3">Leaf</tissue>
    </source>
</reference>
<sequence length="296" mass="33912">MADWSKLSIDISSLIHGELSVLDYIRVGAVCKQWNFACKLKYHCPTKKPQSPWLVLPDECDTTTIKFFSILEKKTYKIPCPEPMIHRRAYIGSGHGWLVTVNDTCSMHLLNPLTGAQIPLPPVTTLPFVSAHHNSHGQIIEFVVEVPYGANIISTLRCIFFQKAVLSAVPDVGDNCLIMMICNNWKHLVIGRAGGEAWKCISIYHHYTNIIHRKGKFHTISDTGIVKVWEHDGLFLRPKIIKSNIRYFLNQFMHYLVESLDGNLFLIYKDLYEFGPTNEPKNITYLVFSLDEEEYK</sequence>
<dbReference type="PANTHER" id="PTHR44586:SF25">
    <property type="entry name" value="(WILD MALAYSIAN BANANA) HYPOTHETICAL PROTEIN"/>
    <property type="match status" value="1"/>
</dbReference>
<dbReference type="InterPro" id="IPR001810">
    <property type="entry name" value="F-box_dom"/>
</dbReference>
<feature type="domain" description="F-box" evidence="1">
    <location>
        <begin position="4"/>
        <end position="40"/>
    </location>
</feature>
<gene>
    <name evidence="3" type="ORF">MUK42_11752</name>
</gene>
<organism evidence="3 4">
    <name type="scientific">Musa troglodytarum</name>
    <name type="common">fe'i banana</name>
    <dbReference type="NCBI Taxonomy" id="320322"/>
    <lineage>
        <taxon>Eukaryota</taxon>
        <taxon>Viridiplantae</taxon>
        <taxon>Streptophyta</taxon>
        <taxon>Embryophyta</taxon>
        <taxon>Tracheophyta</taxon>
        <taxon>Spermatophyta</taxon>
        <taxon>Magnoliopsida</taxon>
        <taxon>Liliopsida</taxon>
        <taxon>Zingiberales</taxon>
        <taxon>Musaceae</taxon>
        <taxon>Musa</taxon>
    </lineage>
</organism>
<proteinExistence type="predicted"/>
<dbReference type="Gene3D" id="1.20.1280.50">
    <property type="match status" value="1"/>
</dbReference>
<dbReference type="Pfam" id="PF00646">
    <property type="entry name" value="F-box"/>
    <property type="match status" value="1"/>
</dbReference>